<name>A0ABW1GDG0_9ACTN</name>
<evidence type="ECO:0000256" key="1">
    <source>
        <dbReference type="SAM" id="MobiDB-lite"/>
    </source>
</evidence>
<reference evidence="4" key="1">
    <citation type="journal article" date="2019" name="Int. J. Syst. Evol. Microbiol.">
        <title>The Global Catalogue of Microorganisms (GCM) 10K type strain sequencing project: providing services to taxonomists for standard genome sequencing and annotation.</title>
        <authorList>
            <consortium name="The Broad Institute Genomics Platform"/>
            <consortium name="The Broad Institute Genome Sequencing Center for Infectious Disease"/>
            <person name="Wu L."/>
            <person name="Ma J."/>
        </authorList>
    </citation>
    <scope>NUCLEOTIDE SEQUENCE [LARGE SCALE GENOMIC DNA]</scope>
    <source>
        <strain evidence="4">JCM 4147</strain>
    </source>
</reference>
<feature type="compositionally biased region" description="Pro residues" evidence="1">
    <location>
        <begin position="193"/>
        <end position="208"/>
    </location>
</feature>
<evidence type="ECO:0000313" key="4">
    <source>
        <dbReference type="Proteomes" id="UP001596200"/>
    </source>
</evidence>
<evidence type="ECO:0000259" key="2">
    <source>
        <dbReference type="Pfam" id="PF02342"/>
    </source>
</evidence>
<dbReference type="Gene3D" id="2.60.60.30">
    <property type="entry name" value="sav2460 like domains"/>
    <property type="match status" value="2"/>
</dbReference>
<keyword evidence="4" id="KW-1185">Reference proteome</keyword>
<feature type="domain" description="TerD" evidence="2">
    <location>
        <begin position="22"/>
        <end position="161"/>
    </location>
</feature>
<feature type="domain" description="TerD" evidence="2">
    <location>
        <begin position="221"/>
        <end position="388"/>
    </location>
</feature>
<gene>
    <name evidence="3" type="ORF">ACFP1B_05410</name>
</gene>
<protein>
    <submittedName>
        <fullName evidence="3">TerD family protein</fullName>
    </submittedName>
</protein>
<evidence type="ECO:0000313" key="3">
    <source>
        <dbReference type="EMBL" id="MFC5912870.1"/>
    </source>
</evidence>
<dbReference type="Pfam" id="PF02342">
    <property type="entry name" value="TerD"/>
    <property type="match status" value="2"/>
</dbReference>
<dbReference type="Proteomes" id="UP001596200">
    <property type="component" value="Unassembled WGS sequence"/>
</dbReference>
<dbReference type="EMBL" id="JBHSPU010000005">
    <property type="protein sequence ID" value="MFC5912870.1"/>
    <property type="molecule type" value="Genomic_DNA"/>
</dbReference>
<dbReference type="RefSeq" id="WP_344516234.1">
    <property type="nucleotide sequence ID" value="NZ_BAAATU010000037.1"/>
</dbReference>
<sequence>MTAMTPGSNIPLSAARVAVDVSAPVRLDVSGLLLTVDGKVRSDDDFIFYNQPAGPGVTYRSGGGTAPDAIVVDTTAVPSGIEKIVVTASPDAAGQTFQGIEPTATVRDADDGSVLATFTPPRLGAETALVVIEVYLRNGAWKARAVGQGYANGLAGIATDFGVSVEEEPAAAPAPAPVAPPMPAAAPVDPRITAPPAPATPPAAPSAPPATGKINLDKGRVSLQKNQTVSLVKAGRPLLSQVKMGLGWEPAFRGKDIDLDASVIAYGPNRNHLDSCYFGKLSILNGAIKHSGDNLTGEGAGDDEVIVVDLGRIPAEATGLVFTVNSFTGQKFTEVAKAYCRLIDAATGEELVRFDLTGAEPQTGVMMAKLIKQFSGEWEMTAMGDFVKSRTVRGMVKPAAQAL</sequence>
<accession>A0ABW1GDG0</accession>
<feature type="region of interest" description="Disordered" evidence="1">
    <location>
        <begin position="172"/>
        <end position="213"/>
    </location>
</feature>
<dbReference type="InterPro" id="IPR003325">
    <property type="entry name" value="TerD"/>
</dbReference>
<dbReference type="CDD" id="cd06974">
    <property type="entry name" value="TerD_like"/>
    <property type="match status" value="2"/>
</dbReference>
<feature type="compositionally biased region" description="Pro residues" evidence="1">
    <location>
        <begin position="172"/>
        <end position="184"/>
    </location>
</feature>
<comment type="caution">
    <text evidence="3">The sequence shown here is derived from an EMBL/GenBank/DDBJ whole genome shotgun (WGS) entry which is preliminary data.</text>
</comment>
<organism evidence="3 4">
    <name type="scientific">Streptomyces pulveraceus</name>
    <dbReference type="NCBI Taxonomy" id="68258"/>
    <lineage>
        <taxon>Bacteria</taxon>
        <taxon>Bacillati</taxon>
        <taxon>Actinomycetota</taxon>
        <taxon>Actinomycetes</taxon>
        <taxon>Kitasatosporales</taxon>
        <taxon>Streptomycetaceae</taxon>
        <taxon>Streptomyces</taxon>
    </lineage>
</organism>
<dbReference type="PANTHER" id="PTHR32097">
    <property type="entry name" value="CAMP-BINDING PROTEIN 1-RELATED"/>
    <property type="match status" value="1"/>
</dbReference>
<dbReference type="PANTHER" id="PTHR32097:SF17">
    <property type="entry name" value="CAMP-BINDING PROTEIN 1-RELATED"/>
    <property type="match status" value="1"/>
</dbReference>
<dbReference type="InterPro" id="IPR051324">
    <property type="entry name" value="Stress/Tellurium_Resist"/>
</dbReference>
<proteinExistence type="predicted"/>